<dbReference type="RefSeq" id="WP_051724717.1">
    <property type="nucleotide sequence ID" value="NZ_JBHEZZ010000011.1"/>
</dbReference>
<protein>
    <submittedName>
        <fullName evidence="6">BlaI/MecI/CopY family transcriptional regulator</fullName>
    </submittedName>
</protein>
<evidence type="ECO:0000313" key="7">
    <source>
        <dbReference type="Proteomes" id="UP001592528"/>
    </source>
</evidence>
<evidence type="ECO:0000256" key="3">
    <source>
        <dbReference type="ARBA" id="ARBA00023125"/>
    </source>
</evidence>
<name>A0ABV6UQE6_9ACTN</name>
<dbReference type="EMBL" id="JBHEZZ010000011">
    <property type="protein sequence ID" value="MFC1403654.1"/>
    <property type="molecule type" value="Genomic_DNA"/>
</dbReference>
<proteinExistence type="inferred from homology"/>
<reference evidence="6 7" key="1">
    <citation type="submission" date="2024-09" db="EMBL/GenBank/DDBJ databases">
        <authorList>
            <person name="Lee S.D."/>
        </authorList>
    </citation>
    <scope>NUCLEOTIDE SEQUENCE [LARGE SCALE GENOMIC DNA]</scope>
    <source>
        <strain evidence="6 7">N1-5</strain>
    </source>
</reference>
<evidence type="ECO:0000256" key="2">
    <source>
        <dbReference type="ARBA" id="ARBA00023015"/>
    </source>
</evidence>
<evidence type="ECO:0000313" key="6">
    <source>
        <dbReference type="EMBL" id="MFC1403654.1"/>
    </source>
</evidence>
<feature type="region of interest" description="Disordered" evidence="5">
    <location>
        <begin position="118"/>
        <end position="144"/>
    </location>
</feature>
<accession>A0ABV6UQE6</accession>
<dbReference type="InterPro" id="IPR036388">
    <property type="entry name" value="WH-like_DNA-bd_sf"/>
</dbReference>
<keyword evidence="2" id="KW-0805">Transcription regulation</keyword>
<comment type="similarity">
    <text evidence="1">Belongs to the BlaI transcriptional regulatory family.</text>
</comment>
<evidence type="ECO:0000256" key="4">
    <source>
        <dbReference type="ARBA" id="ARBA00023163"/>
    </source>
</evidence>
<gene>
    <name evidence="6" type="ORF">ACEZDJ_20400</name>
</gene>
<evidence type="ECO:0000256" key="1">
    <source>
        <dbReference type="ARBA" id="ARBA00011046"/>
    </source>
</evidence>
<dbReference type="SUPFAM" id="SSF46785">
    <property type="entry name" value="Winged helix' DNA-binding domain"/>
    <property type="match status" value="1"/>
</dbReference>
<organism evidence="6 7">
    <name type="scientific">Streptacidiphilus cavernicola</name>
    <dbReference type="NCBI Taxonomy" id="3342716"/>
    <lineage>
        <taxon>Bacteria</taxon>
        <taxon>Bacillati</taxon>
        <taxon>Actinomycetota</taxon>
        <taxon>Actinomycetes</taxon>
        <taxon>Kitasatosporales</taxon>
        <taxon>Streptomycetaceae</taxon>
        <taxon>Streptacidiphilus</taxon>
    </lineage>
</organism>
<dbReference type="Gene3D" id="1.10.10.10">
    <property type="entry name" value="Winged helix-like DNA-binding domain superfamily/Winged helix DNA-binding domain"/>
    <property type="match status" value="1"/>
</dbReference>
<keyword evidence="4" id="KW-0804">Transcription</keyword>
<dbReference type="Pfam" id="PF03965">
    <property type="entry name" value="Penicillinase_R"/>
    <property type="match status" value="1"/>
</dbReference>
<dbReference type="InterPro" id="IPR005650">
    <property type="entry name" value="BlaI_family"/>
</dbReference>
<dbReference type="InterPro" id="IPR036390">
    <property type="entry name" value="WH_DNA-bd_sf"/>
</dbReference>
<evidence type="ECO:0000256" key="5">
    <source>
        <dbReference type="SAM" id="MobiDB-lite"/>
    </source>
</evidence>
<comment type="caution">
    <text evidence="6">The sequence shown here is derived from an EMBL/GenBank/DDBJ whole genome shotgun (WGS) entry which is preliminary data.</text>
</comment>
<keyword evidence="7" id="KW-1185">Reference proteome</keyword>
<dbReference type="Proteomes" id="UP001592528">
    <property type="component" value="Unassembled WGS sequence"/>
</dbReference>
<keyword evidence="3" id="KW-0238">DNA-binding</keyword>
<sequence>MIGPQRRHPGELEASVLAVLWAGERALTPGDIQRAIGGDLARTTVNTILTRLFDKGVVVRTRVGRAFAYAPAQEAQDAPGLAARRMRSELEKEADRPTVLARFVSGLSEDDEQVLRALLSREAGQDGPEAGRNGSGPVDGGGRS</sequence>
<feature type="compositionally biased region" description="Gly residues" evidence="5">
    <location>
        <begin position="133"/>
        <end position="144"/>
    </location>
</feature>